<dbReference type="Gene3D" id="1.10.10.10">
    <property type="entry name" value="Winged helix-like DNA-binding domain superfamily/Winged helix DNA-binding domain"/>
    <property type="match status" value="1"/>
</dbReference>
<dbReference type="RefSeq" id="WP_345702618.1">
    <property type="nucleotide sequence ID" value="NZ_BAABJP010000004.1"/>
</dbReference>
<reference evidence="7" key="1">
    <citation type="journal article" date="2019" name="Int. J. Syst. Evol. Microbiol.">
        <title>The Global Catalogue of Microorganisms (GCM) 10K type strain sequencing project: providing services to taxonomists for standard genome sequencing and annotation.</title>
        <authorList>
            <consortium name="The Broad Institute Genomics Platform"/>
            <consortium name="The Broad Institute Genome Sequencing Center for Infectious Disease"/>
            <person name="Wu L."/>
            <person name="Ma J."/>
        </authorList>
    </citation>
    <scope>NUCLEOTIDE SEQUENCE [LARGE SCALE GENOMIC DNA]</scope>
    <source>
        <strain evidence="7">JCM 18303</strain>
    </source>
</reference>
<dbReference type="Proteomes" id="UP001428817">
    <property type="component" value="Unassembled WGS sequence"/>
</dbReference>
<dbReference type="InterPro" id="IPR036390">
    <property type="entry name" value="WH_DNA-bd_sf"/>
</dbReference>
<dbReference type="CDD" id="cd07377">
    <property type="entry name" value="WHTH_GntR"/>
    <property type="match status" value="1"/>
</dbReference>
<organism evidence="6 7">
    <name type="scientific">Pseudonocardia eucalypti</name>
    <dbReference type="NCBI Taxonomy" id="648755"/>
    <lineage>
        <taxon>Bacteria</taxon>
        <taxon>Bacillati</taxon>
        <taxon>Actinomycetota</taxon>
        <taxon>Actinomycetes</taxon>
        <taxon>Pseudonocardiales</taxon>
        <taxon>Pseudonocardiaceae</taxon>
        <taxon>Pseudonocardia</taxon>
    </lineage>
</organism>
<feature type="compositionally biased region" description="Low complexity" evidence="4">
    <location>
        <begin position="245"/>
        <end position="259"/>
    </location>
</feature>
<dbReference type="PROSITE" id="PS50949">
    <property type="entry name" value="HTH_GNTR"/>
    <property type="match status" value="1"/>
</dbReference>
<dbReference type="SMART" id="SM00895">
    <property type="entry name" value="FCD"/>
    <property type="match status" value="1"/>
</dbReference>
<name>A0ABP9PNW2_9PSEU</name>
<evidence type="ECO:0000313" key="6">
    <source>
        <dbReference type="EMBL" id="GAA5149526.1"/>
    </source>
</evidence>
<dbReference type="EMBL" id="BAABJP010000004">
    <property type="protein sequence ID" value="GAA5149526.1"/>
    <property type="molecule type" value="Genomic_DNA"/>
</dbReference>
<protein>
    <submittedName>
        <fullName evidence="6">FadR/GntR family transcriptional regulator</fullName>
    </submittedName>
</protein>
<keyword evidence="1" id="KW-0805">Transcription regulation</keyword>
<keyword evidence="2" id="KW-0238">DNA-binding</keyword>
<proteinExistence type="predicted"/>
<dbReference type="PANTHER" id="PTHR43537">
    <property type="entry name" value="TRANSCRIPTIONAL REGULATOR, GNTR FAMILY"/>
    <property type="match status" value="1"/>
</dbReference>
<accession>A0ABP9PNW2</accession>
<dbReference type="InterPro" id="IPR011711">
    <property type="entry name" value="GntR_C"/>
</dbReference>
<dbReference type="Pfam" id="PF07729">
    <property type="entry name" value="FCD"/>
    <property type="match status" value="1"/>
</dbReference>
<sequence>MASSDTDSDKREPRIIGQKVVRPRAQVEQKIRAAIVSGELRGGERLPPEAELSRQFGVSRTTVREALRSLCAEGLITKSPGVRGGSFVKQVDHQSLGSTLAESLQVRLQLGTLRADEVAMVRQYLEVPAARLAAANRSARNLAALREVVAREKTIEADDPEVSELDARFHSTIAAASGNRAIAAFVHALHAATEPVGDLDLSPEAAQQTVRQHQAILAAIDAGDPDEAETAMVEHLSFRREHLSPAESPSSPARPPASRQAGTPSQLSSA</sequence>
<dbReference type="Pfam" id="PF00392">
    <property type="entry name" value="GntR"/>
    <property type="match status" value="1"/>
</dbReference>
<dbReference type="Gene3D" id="1.20.120.530">
    <property type="entry name" value="GntR ligand-binding domain-like"/>
    <property type="match status" value="1"/>
</dbReference>
<evidence type="ECO:0000256" key="3">
    <source>
        <dbReference type="ARBA" id="ARBA00023163"/>
    </source>
</evidence>
<evidence type="ECO:0000313" key="7">
    <source>
        <dbReference type="Proteomes" id="UP001428817"/>
    </source>
</evidence>
<feature type="domain" description="HTH gntR-type" evidence="5">
    <location>
        <begin position="21"/>
        <end position="91"/>
    </location>
</feature>
<gene>
    <name evidence="6" type="ORF">GCM10023321_13500</name>
</gene>
<keyword evidence="3" id="KW-0804">Transcription</keyword>
<evidence type="ECO:0000256" key="1">
    <source>
        <dbReference type="ARBA" id="ARBA00023015"/>
    </source>
</evidence>
<evidence type="ECO:0000259" key="5">
    <source>
        <dbReference type="PROSITE" id="PS50949"/>
    </source>
</evidence>
<dbReference type="InterPro" id="IPR008920">
    <property type="entry name" value="TF_FadR/GntR_C"/>
</dbReference>
<comment type="caution">
    <text evidence="6">The sequence shown here is derived from an EMBL/GenBank/DDBJ whole genome shotgun (WGS) entry which is preliminary data.</text>
</comment>
<feature type="region of interest" description="Disordered" evidence="4">
    <location>
        <begin position="237"/>
        <end position="270"/>
    </location>
</feature>
<dbReference type="PANTHER" id="PTHR43537:SF5">
    <property type="entry name" value="UXU OPERON TRANSCRIPTIONAL REGULATOR"/>
    <property type="match status" value="1"/>
</dbReference>
<dbReference type="PRINTS" id="PR00035">
    <property type="entry name" value="HTHGNTR"/>
</dbReference>
<dbReference type="InterPro" id="IPR000524">
    <property type="entry name" value="Tscrpt_reg_HTH_GntR"/>
</dbReference>
<feature type="compositionally biased region" description="Polar residues" evidence="4">
    <location>
        <begin position="260"/>
        <end position="270"/>
    </location>
</feature>
<dbReference type="SUPFAM" id="SSF46785">
    <property type="entry name" value="Winged helix' DNA-binding domain"/>
    <property type="match status" value="1"/>
</dbReference>
<dbReference type="SMART" id="SM00345">
    <property type="entry name" value="HTH_GNTR"/>
    <property type="match status" value="1"/>
</dbReference>
<keyword evidence="7" id="KW-1185">Reference proteome</keyword>
<evidence type="ECO:0000256" key="4">
    <source>
        <dbReference type="SAM" id="MobiDB-lite"/>
    </source>
</evidence>
<evidence type="ECO:0000256" key="2">
    <source>
        <dbReference type="ARBA" id="ARBA00023125"/>
    </source>
</evidence>
<dbReference type="InterPro" id="IPR036388">
    <property type="entry name" value="WH-like_DNA-bd_sf"/>
</dbReference>
<dbReference type="SUPFAM" id="SSF48008">
    <property type="entry name" value="GntR ligand-binding domain-like"/>
    <property type="match status" value="1"/>
</dbReference>